<feature type="domain" description="Exonuclease" evidence="1">
    <location>
        <begin position="8"/>
        <end position="174"/>
    </location>
</feature>
<dbReference type="Pfam" id="PF00929">
    <property type="entry name" value="RNase_T"/>
    <property type="match status" value="1"/>
</dbReference>
<reference evidence="2 3" key="1">
    <citation type="submission" date="2021-03" db="EMBL/GenBank/DDBJ databases">
        <title>Sequencing the genomes of 1000 actinobacteria strains.</title>
        <authorList>
            <person name="Klenk H.-P."/>
        </authorList>
    </citation>
    <scope>NUCLEOTIDE SEQUENCE [LARGE SCALE GENOMIC DNA]</scope>
    <source>
        <strain evidence="2 3">DSM 45510</strain>
    </source>
</reference>
<evidence type="ECO:0000313" key="2">
    <source>
        <dbReference type="EMBL" id="MBP2182858.1"/>
    </source>
</evidence>
<dbReference type="PANTHER" id="PTHR30231:SF37">
    <property type="entry name" value="EXODEOXYRIBONUCLEASE 10"/>
    <property type="match status" value="1"/>
</dbReference>
<dbReference type="Proteomes" id="UP000741013">
    <property type="component" value="Unassembled WGS sequence"/>
</dbReference>
<protein>
    <submittedName>
        <fullName evidence="2">DNA polymerase III epsilon subunit-like protein</fullName>
    </submittedName>
</protein>
<accession>A0ABS4PVI9</accession>
<dbReference type="EMBL" id="JAGGMS010000001">
    <property type="protein sequence ID" value="MBP2182858.1"/>
    <property type="molecule type" value="Genomic_DNA"/>
</dbReference>
<dbReference type="SMART" id="SM00479">
    <property type="entry name" value="EXOIII"/>
    <property type="match status" value="1"/>
</dbReference>
<keyword evidence="3" id="KW-1185">Reference proteome</keyword>
<dbReference type="SUPFAM" id="SSF53098">
    <property type="entry name" value="Ribonuclease H-like"/>
    <property type="match status" value="1"/>
</dbReference>
<comment type="caution">
    <text evidence="2">The sequence shown here is derived from an EMBL/GenBank/DDBJ whole genome shotgun (WGS) entry which is preliminary data.</text>
</comment>
<sequence>MDFGTWPRLLIVDVEGNGATRPEAVEVALLPFVDGQPVPRSAFATLIQPVTPISRVVTRIHGLTNDDVAHAPHWDEVGPQVAAQLGTEWIAAHNATTEYSVLRRHLPHWEPAGVLDTLRLARRALPTADGYSLDALLQHTGIDTSDVEGHRHRAAFDAHLTALLLREIASTYPSWDALIADGVPPGKPGTPTHEGDTLW</sequence>
<dbReference type="InterPro" id="IPR012337">
    <property type="entry name" value="RNaseH-like_sf"/>
</dbReference>
<dbReference type="InterPro" id="IPR036397">
    <property type="entry name" value="RNaseH_sf"/>
</dbReference>
<proteinExistence type="predicted"/>
<gene>
    <name evidence="2" type="ORF">JOM49_004384</name>
</gene>
<organism evidence="2 3">
    <name type="scientific">Amycolatopsis magusensis</name>
    <dbReference type="NCBI Taxonomy" id="882444"/>
    <lineage>
        <taxon>Bacteria</taxon>
        <taxon>Bacillati</taxon>
        <taxon>Actinomycetota</taxon>
        <taxon>Actinomycetes</taxon>
        <taxon>Pseudonocardiales</taxon>
        <taxon>Pseudonocardiaceae</taxon>
        <taxon>Amycolatopsis</taxon>
    </lineage>
</organism>
<dbReference type="InterPro" id="IPR013520">
    <property type="entry name" value="Ribonucl_H"/>
</dbReference>
<evidence type="ECO:0000259" key="1">
    <source>
        <dbReference type="SMART" id="SM00479"/>
    </source>
</evidence>
<dbReference type="Gene3D" id="3.30.420.10">
    <property type="entry name" value="Ribonuclease H-like superfamily/Ribonuclease H"/>
    <property type="match status" value="1"/>
</dbReference>
<name>A0ABS4PVI9_9PSEU</name>
<dbReference type="RefSeq" id="WP_209666104.1">
    <property type="nucleotide sequence ID" value="NZ_JAGGMS010000001.1"/>
</dbReference>
<evidence type="ECO:0000313" key="3">
    <source>
        <dbReference type="Proteomes" id="UP000741013"/>
    </source>
</evidence>
<dbReference type="PANTHER" id="PTHR30231">
    <property type="entry name" value="DNA POLYMERASE III SUBUNIT EPSILON"/>
    <property type="match status" value="1"/>
</dbReference>
<dbReference type="CDD" id="cd06127">
    <property type="entry name" value="DEDDh"/>
    <property type="match status" value="1"/>
</dbReference>